<comment type="caution">
    <text evidence="8">The sequence shown here is derived from an EMBL/GenBank/DDBJ whole genome shotgun (WGS) entry which is preliminary data.</text>
</comment>
<sequence>MGKIRITTIGGKEEKEVREKRKVQREEKKKREHADQKEEKVHISGMKGGQRVKTVGAGSVEEEEKLIQLAHEVEKDQTEGIHLEEEEKKAKKKKKVKVRGKNYQTALLKLDHKKVYQIEEALPLLRDVSFAKFDPTVELHINITEKGLRGSAALPHGTGKKIRVAIADERNVDKLVEEIGQGKINFDILIAHPKAVSRLARVAKYLGPKGLMPNPKNGTISETPEIVAKKLEGGEVNWKSESQFPIIHQIIGKLSYQDDQLAENIRALIKSIGVLKIKNITLKSTMSPGIKIQVN</sequence>
<feature type="compositionally biased region" description="Basic and acidic residues" evidence="7">
    <location>
        <begin position="11"/>
        <end position="42"/>
    </location>
</feature>
<name>A0A1F5YT11_9BACT</name>
<keyword evidence="2" id="KW-0678">Repressor</keyword>
<protein>
    <recommendedName>
        <fullName evidence="6">Ribosomal protein</fullName>
    </recommendedName>
</protein>
<feature type="region of interest" description="Disordered" evidence="7">
    <location>
        <begin position="1"/>
        <end position="58"/>
    </location>
</feature>
<dbReference type="Gene3D" id="3.30.190.20">
    <property type="match status" value="1"/>
</dbReference>
<dbReference type="GO" id="GO:0015934">
    <property type="term" value="C:large ribosomal subunit"/>
    <property type="evidence" value="ECO:0007669"/>
    <property type="project" value="InterPro"/>
</dbReference>
<dbReference type="Gene3D" id="3.40.50.790">
    <property type="match status" value="1"/>
</dbReference>
<reference evidence="8 9" key="1">
    <citation type="journal article" date="2016" name="Nat. Commun.">
        <title>Thousands of microbial genomes shed light on interconnected biogeochemical processes in an aquifer system.</title>
        <authorList>
            <person name="Anantharaman K."/>
            <person name="Brown C.T."/>
            <person name="Hug L.A."/>
            <person name="Sharon I."/>
            <person name="Castelle C.J."/>
            <person name="Probst A.J."/>
            <person name="Thomas B.C."/>
            <person name="Singh A."/>
            <person name="Wilkins M.J."/>
            <person name="Karaoz U."/>
            <person name="Brodie E.L."/>
            <person name="Williams K.H."/>
            <person name="Hubbard S.S."/>
            <person name="Banfield J.F."/>
        </authorList>
    </citation>
    <scope>NUCLEOTIDE SEQUENCE [LARGE SCALE GENOMIC DNA]</scope>
</reference>
<evidence type="ECO:0000256" key="6">
    <source>
        <dbReference type="RuleBase" id="RU000659"/>
    </source>
</evidence>
<comment type="similarity">
    <text evidence="1 6">Belongs to the universal ribosomal protein uL1 family.</text>
</comment>
<organism evidence="8 9">
    <name type="scientific">Candidatus Gottesmanbacteria bacterium RBG_16_37_8</name>
    <dbReference type="NCBI Taxonomy" id="1798371"/>
    <lineage>
        <taxon>Bacteria</taxon>
        <taxon>Candidatus Gottesmaniibacteriota</taxon>
    </lineage>
</organism>
<dbReference type="Pfam" id="PF00687">
    <property type="entry name" value="Ribosomal_L1"/>
    <property type="match status" value="1"/>
</dbReference>
<dbReference type="GO" id="GO:0003723">
    <property type="term" value="F:RNA binding"/>
    <property type="evidence" value="ECO:0007669"/>
    <property type="project" value="InterPro"/>
</dbReference>
<dbReference type="Proteomes" id="UP000176665">
    <property type="component" value="Unassembled WGS sequence"/>
</dbReference>
<dbReference type="AlphaFoldDB" id="A0A1F5YT11"/>
<evidence type="ECO:0000256" key="4">
    <source>
        <dbReference type="ARBA" id="ARBA00022980"/>
    </source>
</evidence>
<dbReference type="PANTHER" id="PTHR36427:SF3">
    <property type="entry name" value="LARGE RIBOSOMAL SUBUNIT PROTEIN UL1M"/>
    <property type="match status" value="1"/>
</dbReference>
<dbReference type="GO" id="GO:0003735">
    <property type="term" value="F:structural constituent of ribosome"/>
    <property type="evidence" value="ECO:0007669"/>
    <property type="project" value="InterPro"/>
</dbReference>
<evidence type="ECO:0000256" key="7">
    <source>
        <dbReference type="SAM" id="MobiDB-lite"/>
    </source>
</evidence>
<dbReference type="InterPro" id="IPR016095">
    <property type="entry name" value="Ribosomal_uL1_3-a/b-sand"/>
</dbReference>
<evidence type="ECO:0000313" key="8">
    <source>
        <dbReference type="EMBL" id="OGG03245.1"/>
    </source>
</evidence>
<evidence type="ECO:0000256" key="1">
    <source>
        <dbReference type="ARBA" id="ARBA00010531"/>
    </source>
</evidence>
<gene>
    <name evidence="8" type="ORF">A2W14_07015</name>
</gene>
<evidence type="ECO:0000313" key="9">
    <source>
        <dbReference type="Proteomes" id="UP000176665"/>
    </source>
</evidence>
<keyword evidence="4 6" id="KW-0689">Ribosomal protein</keyword>
<keyword evidence="5 6" id="KW-0687">Ribonucleoprotein</keyword>
<proteinExistence type="inferred from homology"/>
<accession>A0A1F5YT11</accession>
<dbReference type="InterPro" id="IPR023674">
    <property type="entry name" value="Ribosomal_uL1-like"/>
</dbReference>
<evidence type="ECO:0000256" key="3">
    <source>
        <dbReference type="ARBA" id="ARBA00022845"/>
    </source>
</evidence>
<dbReference type="InterPro" id="IPR023673">
    <property type="entry name" value="Ribosomal_uL1_CS"/>
</dbReference>
<dbReference type="PROSITE" id="PS01199">
    <property type="entry name" value="RIBOSOMAL_L1"/>
    <property type="match status" value="1"/>
</dbReference>
<evidence type="ECO:0000256" key="5">
    <source>
        <dbReference type="ARBA" id="ARBA00023274"/>
    </source>
</evidence>
<dbReference type="SUPFAM" id="SSF56808">
    <property type="entry name" value="Ribosomal protein L1"/>
    <property type="match status" value="1"/>
</dbReference>
<dbReference type="GO" id="GO:0006417">
    <property type="term" value="P:regulation of translation"/>
    <property type="evidence" value="ECO:0007669"/>
    <property type="project" value="UniProtKB-KW"/>
</dbReference>
<dbReference type="CDD" id="cd00403">
    <property type="entry name" value="Ribosomal_L1"/>
    <property type="match status" value="1"/>
</dbReference>
<dbReference type="PANTHER" id="PTHR36427">
    <property type="entry name" value="54S RIBOSOMAL PROTEIN L1, MITOCHONDRIAL"/>
    <property type="match status" value="1"/>
</dbReference>
<dbReference type="EMBL" id="MFJA01000035">
    <property type="protein sequence ID" value="OGG03245.1"/>
    <property type="molecule type" value="Genomic_DNA"/>
</dbReference>
<evidence type="ECO:0000256" key="2">
    <source>
        <dbReference type="ARBA" id="ARBA00022491"/>
    </source>
</evidence>
<dbReference type="STRING" id="1798371.A2W14_07015"/>
<dbReference type="GO" id="GO:0006412">
    <property type="term" value="P:translation"/>
    <property type="evidence" value="ECO:0007669"/>
    <property type="project" value="InterPro"/>
</dbReference>
<dbReference type="InterPro" id="IPR028364">
    <property type="entry name" value="Ribosomal_uL1/biogenesis"/>
</dbReference>
<keyword evidence="3" id="KW-0810">Translation regulation</keyword>